<keyword evidence="4" id="KW-1185">Reference proteome</keyword>
<dbReference type="PANTHER" id="PTHR12526">
    <property type="entry name" value="GLYCOSYLTRANSFERASE"/>
    <property type="match status" value="1"/>
</dbReference>
<dbReference type="AlphaFoldDB" id="A0A239HEB7"/>
<dbReference type="Pfam" id="PF00534">
    <property type="entry name" value="Glycos_transf_1"/>
    <property type="match status" value="1"/>
</dbReference>
<dbReference type="PANTHER" id="PTHR12526:SF637">
    <property type="entry name" value="GLYCOSYLTRANSFERASE EPSF-RELATED"/>
    <property type="match status" value="1"/>
</dbReference>
<dbReference type="Gene3D" id="3.40.50.2000">
    <property type="entry name" value="Glycogen Phosphorylase B"/>
    <property type="match status" value="2"/>
</dbReference>
<evidence type="ECO:0000313" key="3">
    <source>
        <dbReference type="EMBL" id="SNS79501.1"/>
    </source>
</evidence>
<keyword evidence="3" id="KW-0808">Transferase</keyword>
<dbReference type="InterPro" id="IPR001296">
    <property type="entry name" value="Glyco_trans_1"/>
</dbReference>
<evidence type="ECO:0000259" key="1">
    <source>
        <dbReference type="Pfam" id="PF00534"/>
    </source>
</evidence>
<dbReference type="Proteomes" id="UP000198356">
    <property type="component" value="Unassembled WGS sequence"/>
</dbReference>
<dbReference type="OrthoDB" id="9795068at2"/>
<evidence type="ECO:0000313" key="4">
    <source>
        <dbReference type="Proteomes" id="UP000198356"/>
    </source>
</evidence>
<organism evidence="3 4">
    <name type="scientific">Granulicella rosea</name>
    <dbReference type="NCBI Taxonomy" id="474952"/>
    <lineage>
        <taxon>Bacteria</taxon>
        <taxon>Pseudomonadati</taxon>
        <taxon>Acidobacteriota</taxon>
        <taxon>Terriglobia</taxon>
        <taxon>Terriglobales</taxon>
        <taxon>Acidobacteriaceae</taxon>
        <taxon>Granulicella</taxon>
    </lineage>
</organism>
<gene>
    <name evidence="3" type="ORF">SAMN05421770_102359</name>
</gene>
<name>A0A239HEB7_9BACT</name>
<reference evidence="3 4" key="1">
    <citation type="submission" date="2017-06" db="EMBL/GenBank/DDBJ databases">
        <authorList>
            <person name="Kim H.J."/>
            <person name="Triplett B.A."/>
        </authorList>
    </citation>
    <scope>NUCLEOTIDE SEQUENCE [LARGE SCALE GENOMIC DNA]</scope>
    <source>
        <strain evidence="3 4">DSM 18704</strain>
    </source>
</reference>
<dbReference type="EMBL" id="FZOU01000002">
    <property type="protein sequence ID" value="SNS79501.1"/>
    <property type="molecule type" value="Genomic_DNA"/>
</dbReference>
<dbReference type="SUPFAM" id="SSF53756">
    <property type="entry name" value="UDP-Glycosyltransferase/glycogen phosphorylase"/>
    <property type="match status" value="1"/>
</dbReference>
<evidence type="ECO:0000259" key="2">
    <source>
        <dbReference type="Pfam" id="PF13579"/>
    </source>
</evidence>
<dbReference type="GO" id="GO:0016757">
    <property type="term" value="F:glycosyltransferase activity"/>
    <property type="evidence" value="ECO:0007669"/>
    <property type="project" value="InterPro"/>
</dbReference>
<dbReference type="InterPro" id="IPR028098">
    <property type="entry name" value="Glyco_trans_4-like_N"/>
</dbReference>
<feature type="domain" description="Glycosyltransferase subfamily 4-like N-terminal" evidence="2">
    <location>
        <begin position="15"/>
        <end position="176"/>
    </location>
</feature>
<feature type="domain" description="Glycosyl transferase family 1" evidence="1">
    <location>
        <begin position="200"/>
        <end position="348"/>
    </location>
</feature>
<sequence>MRVLHVISSIDPENGGVTEFVLTLLRHAAPGDSVEVVTLDDPSVPFLKVLPASIHAIGPGRTAFAYTPAFPAWLRENLPRFDGVVLHGLWQYNNLAVFRAISKSKPYVVLPHGMLDPYFKYQSRFKHYRKWLYWVAAEYWILRGAARVVFTTQEEARLARESFWLHRWKEAVIPFGTMPPPPDPEAQVAAFFERTPQLRGRSFLLFLGRIHPKKGCDLLIEAVAEVAHRMPGVDLLMAGPDQMGWAAELQARSAELGVADRIHWTGMIDGDAKWGALRAAEAFVLPSHQENFGIAVAEALACGTPVLLSDKVNIAPEIAADRAGYVEPDTREGVNRLLERWLASTAAERAELAASALVCFERRYDLRGNIQAIHNLFRPAGPS</sequence>
<dbReference type="Pfam" id="PF13579">
    <property type="entry name" value="Glyco_trans_4_4"/>
    <property type="match status" value="1"/>
</dbReference>
<proteinExistence type="predicted"/>
<dbReference type="RefSeq" id="WP_089407850.1">
    <property type="nucleotide sequence ID" value="NZ_FZOU01000002.1"/>
</dbReference>
<accession>A0A239HEB7</accession>
<protein>
    <submittedName>
        <fullName evidence="3">Glycosyltransferase involved in cell wall bisynthesis</fullName>
    </submittedName>
</protein>